<dbReference type="EMBL" id="FNZM01000027">
    <property type="protein sequence ID" value="SEK14222.1"/>
    <property type="molecule type" value="Genomic_DNA"/>
</dbReference>
<evidence type="ECO:0008006" key="4">
    <source>
        <dbReference type="Google" id="ProtNLM"/>
    </source>
</evidence>
<evidence type="ECO:0000313" key="2">
    <source>
        <dbReference type="EMBL" id="SEK14222.1"/>
    </source>
</evidence>
<comment type="caution">
    <text evidence="2">The sequence shown here is derived from an EMBL/GenBank/DDBJ whole genome shotgun (WGS) entry which is preliminary data.</text>
</comment>
<dbReference type="Proteomes" id="UP000183529">
    <property type="component" value="Unassembled WGS sequence"/>
</dbReference>
<evidence type="ECO:0000313" key="3">
    <source>
        <dbReference type="Proteomes" id="UP000183529"/>
    </source>
</evidence>
<name>A0AAQ1GNG3_9BURK</name>
<organism evidence="2 3">
    <name type="scientific">Paraburkholderia tropica</name>
    <dbReference type="NCBI Taxonomy" id="92647"/>
    <lineage>
        <taxon>Bacteria</taxon>
        <taxon>Pseudomonadati</taxon>
        <taxon>Pseudomonadota</taxon>
        <taxon>Betaproteobacteria</taxon>
        <taxon>Burkholderiales</taxon>
        <taxon>Burkholderiaceae</taxon>
        <taxon>Paraburkholderia</taxon>
    </lineage>
</organism>
<dbReference type="Pfam" id="PF11154">
    <property type="entry name" value="DUF2934"/>
    <property type="match status" value="1"/>
</dbReference>
<evidence type="ECO:0000256" key="1">
    <source>
        <dbReference type="SAM" id="MobiDB-lite"/>
    </source>
</evidence>
<feature type="compositionally biased region" description="Basic and acidic residues" evidence="1">
    <location>
        <begin position="40"/>
        <end position="53"/>
    </location>
</feature>
<protein>
    <recommendedName>
        <fullName evidence="4">DUF2934 domain-containing protein</fullName>
    </recommendedName>
</protein>
<feature type="compositionally biased region" description="Polar residues" evidence="1">
    <location>
        <begin position="1"/>
        <end position="12"/>
    </location>
</feature>
<sequence>MTAGSNQQQSVGGKSENRIDNAVEATFPASDPPAIGGATRIDEGASERHDREDRIRQRAYQLWELAGAPEGRPDDYWHQAEAEINEAQPDKHSREESGR</sequence>
<feature type="region of interest" description="Disordered" evidence="1">
    <location>
        <begin position="1"/>
        <end position="53"/>
    </location>
</feature>
<gene>
    <name evidence="2" type="ORF">SAMN05216550_12747</name>
</gene>
<reference evidence="2 3" key="1">
    <citation type="submission" date="2016-10" db="EMBL/GenBank/DDBJ databases">
        <authorList>
            <person name="Varghese N."/>
            <person name="Submissions S."/>
        </authorList>
    </citation>
    <scope>NUCLEOTIDE SEQUENCE [LARGE SCALE GENOMIC DNA]</scope>
    <source>
        <strain evidence="2 3">LMG 22274</strain>
    </source>
</reference>
<dbReference type="AlphaFoldDB" id="A0AAQ1GNG3"/>
<dbReference type="InterPro" id="IPR021327">
    <property type="entry name" value="DUF2934"/>
</dbReference>
<proteinExistence type="predicted"/>
<accession>A0AAQ1GNG3</accession>